<organism evidence="2 3">
    <name type="scientific">Exophiala xenobiotica</name>
    <dbReference type="NCBI Taxonomy" id="348802"/>
    <lineage>
        <taxon>Eukaryota</taxon>
        <taxon>Fungi</taxon>
        <taxon>Dikarya</taxon>
        <taxon>Ascomycota</taxon>
        <taxon>Pezizomycotina</taxon>
        <taxon>Eurotiomycetes</taxon>
        <taxon>Chaetothyriomycetidae</taxon>
        <taxon>Chaetothyriales</taxon>
        <taxon>Herpotrichiellaceae</taxon>
        <taxon>Exophiala</taxon>
    </lineage>
</organism>
<name>A0A0D2ED54_9EURO</name>
<feature type="region of interest" description="Disordered" evidence="1">
    <location>
        <begin position="1"/>
        <end position="146"/>
    </location>
</feature>
<reference evidence="2 3" key="1">
    <citation type="submission" date="2015-01" db="EMBL/GenBank/DDBJ databases">
        <title>The Genome Sequence of Exophiala xenobiotica CBS118157.</title>
        <authorList>
            <consortium name="The Broad Institute Genomics Platform"/>
            <person name="Cuomo C."/>
            <person name="de Hoog S."/>
            <person name="Gorbushina A."/>
            <person name="Stielow B."/>
            <person name="Teixiera M."/>
            <person name="Abouelleil A."/>
            <person name="Chapman S.B."/>
            <person name="Priest M."/>
            <person name="Young S.K."/>
            <person name="Wortman J."/>
            <person name="Nusbaum C."/>
            <person name="Birren B."/>
        </authorList>
    </citation>
    <scope>NUCLEOTIDE SEQUENCE [LARGE SCALE GENOMIC DNA]</scope>
    <source>
        <strain evidence="2 3">CBS 118157</strain>
    </source>
</reference>
<proteinExistence type="predicted"/>
<protein>
    <submittedName>
        <fullName evidence="2">Uncharacterized protein</fullName>
    </submittedName>
</protein>
<dbReference type="HOGENOM" id="CLU_117731_1_0_1"/>
<evidence type="ECO:0000256" key="1">
    <source>
        <dbReference type="SAM" id="MobiDB-lite"/>
    </source>
</evidence>
<dbReference type="Proteomes" id="UP000054342">
    <property type="component" value="Unassembled WGS sequence"/>
</dbReference>
<dbReference type="RefSeq" id="XP_013313902.1">
    <property type="nucleotide sequence ID" value="XM_013458448.1"/>
</dbReference>
<evidence type="ECO:0000313" key="3">
    <source>
        <dbReference type="Proteomes" id="UP000054342"/>
    </source>
</evidence>
<accession>A0A0D2ED54</accession>
<dbReference type="AlphaFoldDB" id="A0A0D2ED54"/>
<dbReference type="OrthoDB" id="4161235at2759"/>
<evidence type="ECO:0000313" key="2">
    <source>
        <dbReference type="EMBL" id="KIW53318.1"/>
    </source>
</evidence>
<feature type="compositionally biased region" description="Basic and acidic residues" evidence="1">
    <location>
        <begin position="95"/>
        <end position="111"/>
    </location>
</feature>
<feature type="compositionally biased region" description="Basic residues" evidence="1">
    <location>
        <begin position="1"/>
        <end position="11"/>
    </location>
</feature>
<keyword evidence="3" id="KW-1185">Reference proteome</keyword>
<dbReference type="EMBL" id="KN847321">
    <property type="protein sequence ID" value="KIW53318.1"/>
    <property type="molecule type" value="Genomic_DNA"/>
</dbReference>
<feature type="compositionally biased region" description="Polar residues" evidence="1">
    <location>
        <begin position="45"/>
        <end position="60"/>
    </location>
</feature>
<gene>
    <name evidence="2" type="ORF">PV05_08901</name>
</gene>
<sequence length="146" mass="15273">MSSRTHAHGHTPGHPTTHAKAVDPSAASHQHLTNHPTHSDPPNPADNTTNFQSSDPSTNAHAKPTSKVMGDLKGMAHGVTGSMEAATGTLLRNKNMQEKGFEKMSEEDQRLAAKSGKAPVGTTAVDESSPQAASYGPGRTTTELSK</sequence>
<feature type="compositionally biased region" description="Polar residues" evidence="1">
    <location>
        <begin position="27"/>
        <end position="36"/>
    </location>
</feature>
<dbReference type="GeneID" id="25330809"/>